<evidence type="ECO:0000256" key="5">
    <source>
        <dbReference type="ARBA" id="ARBA00022989"/>
    </source>
</evidence>
<dbReference type="InterPro" id="IPR032808">
    <property type="entry name" value="DoxX"/>
</dbReference>
<organism evidence="8 9">
    <name type="scientific">Saccharopolyspora erythraea</name>
    <name type="common">Streptomyces erythraeus</name>
    <dbReference type="NCBI Taxonomy" id="1836"/>
    <lineage>
        <taxon>Bacteria</taxon>
        <taxon>Bacillati</taxon>
        <taxon>Actinomycetota</taxon>
        <taxon>Actinomycetes</taxon>
        <taxon>Pseudonocardiales</taxon>
        <taxon>Pseudonocardiaceae</taxon>
        <taxon>Saccharopolyspora</taxon>
    </lineage>
</organism>
<dbReference type="EMBL" id="BAAAGS010000007">
    <property type="protein sequence ID" value="GAA0516714.1"/>
    <property type="molecule type" value="Genomic_DNA"/>
</dbReference>
<name>A0ABN1CD34_SACER</name>
<gene>
    <name evidence="8" type="ORF">GCM10009533_14750</name>
</gene>
<comment type="subcellular location">
    <subcellularLocation>
        <location evidence="1">Cell membrane</location>
        <topology evidence="1">Multi-pass membrane protein</topology>
    </subcellularLocation>
</comment>
<keyword evidence="4 7" id="KW-0812">Transmembrane</keyword>
<reference evidence="8 9" key="1">
    <citation type="journal article" date="2019" name="Int. J. Syst. Evol. Microbiol.">
        <title>The Global Catalogue of Microorganisms (GCM) 10K type strain sequencing project: providing services to taxonomists for standard genome sequencing and annotation.</title>
        <authorList>
            <consortium name="The Broad Institute Genomics Platform"/>
            <consortium name="The Broad Institute Genome Sequencing Center for Infectious Disease"/>
            <person name="Wu L."/>
            <person name="Ma J."/>
        </authorList>
    </citation>
    <scope>NUCLEOTIDE SEQUENCE [LARGE SCALE GENOMIC DNA]</scope>
    <source>
        <strain evidence="8 9">JCM 10303</strain>
    </source>
</reference>
<dbReference type="PANTHER" id="PTHR33452">
    <property type="entry name" value="OXIDOREDUCTASE CATD-RELATED"/>
    <property type="match status" value="1"/>
</dbReference>
<keyword evidence="3" id="KW-1003">Cell membrane</keyword>
<dbReference type="Proteomes" id="UP001500729">
    <property type="component" value="Unassembled WGS sequence"/>
</dbReference>
<evidence type="ECO:0000256" key="6">
    <source>
        <dbReference type="ARBA" id="ARBA00023136"/>
    </source>
</evidence>
<dbReference type="InterPro" id="IPR051907">
    <property type="entry name" value="DoxX-like_oxidoreductase"/>
</dbReference>
<dbReference type="RefSeq" id="WP_009942111.1">
    <property type="nucleotide sequence ID" value="NZ_BAAAGS010000007.1"/>
</dbReference>
<keyword evidence="5 7" id="KW-1133">Transmembrane helix</keyword>
<comment type="similarity">
    <text evidence="2">Belongs to the DoxX family.</text>
</comment>
<evidence type="ECO:0000256" key="1">
    <source>
        <dbReference type="ARBA" id="ARBA00004651"/>
    </source>
</evidence>
<evidence type="ECO:0000256" key="4">
    <source>
        <dbReference type="ARBA" id="ARBA00022692"/>
    </source>
</evidence>
<evidence type="ECO:0000256" key="3">
    <source>
        <dbReference type="ARBA" id="ARBA00022475"/>
    </source>
</evidence>
<comment type="caution">
    <text evidence="8">The sequence shown here is derived from an EMBL/GenBank/DDBJ whole genome shotgun (WGS) entry which is preliminary data.</text>
</comment>
<protein>
    <submittedName>
        <fullName evidence="8">DoxX family protein</fullName>
    </submittedName>
</protein>
<sequence>MNVVRDLFAFLARLAIGVIFIAHGSQKFFVMGMDMVVQGFGQAGIPLAPVSAWFNALVELVGGILFILGLFLPVVGVLLALNMLGALVLVHLPYGLFLPEGFEYVLTLLVTVLALGFNGGRWTLDQLVFARRTRQPAPEPASPEV</sequence>
<evidence type="ECO:0000256" key="2">
    <source>
        <dbReference type="ARBA" id="ARBA00006679"/>
    </source>
</evidence>
<feature type="transmembrane region" description="Helical" evidence="7">
    <location>
        <begin position="65"/>
        <end position="92"/>
    </location>
</feature>
<evidence type="ECO:0000313" key="8">
    <source>
        <dbReference type="EMBL" id="GAA0516714.1"/>
    </source>
</evidence>
<keyword evidence="9" id="KW-1185">Reference proteome</keyword>
<accession>A0ABN1CD34</accession>
<dbReference type="PANTHER" id="PTHR33452:SF1">
    <property type="entry name" value="INNER MEMBRANE PROTEIN YPHA-RELATED"/>
    <property type="match status" value="1"/>
</dbReference>
<evidence type="ECO:0000313" key="9">
    <source>
        <dbReference type="Proteomes" id="UP001500729"/>
    </source>
</evidence>
<feature type="transmembrane region" description="Helical" evidence="7">
    <location>
        <begin position="40"/>
        <end position="58"/>
    </location>
</feature>
<proteinExistence type="inferred from homology"/>
<dbReference type="Pfam" id="PF07681">
    <property type="entry name" value="DoxX"/>
    <property type="match status" value="1"/>
</dbReference>
<keyword evidence="6 7" id="KW-0472">Membrane</keyword>
<feature type="transmembrane region" description="Helical" evidence="7">
    <location>
        <begin position="104"/>
        <end position="124"/>
    </location>
</feature>
<evidence type="ECO:0000256" key="7">
    <source>
        <dbReference type="SAM" id="Phobius"/>
    </source>
</evidence>